<dbReference type="InterPro" id="IPR048372">
    <property type="entry name" value="ZapC_C"/>
</dbReference>
<feature type="domain" description="Cell-division protein ZapC N-terminal" evidence="7">
    <location>
        <begin position="1"/>
        <end position="88"/>
    </location>
</feature>
<sequence>MLQAQQDWQWQVCEERNALLLDMGDMEFCTPYKSRQLIDEAFTQPKFNLRDAEFYQQVCQYLSGFSLWNDAHICQIALNATAVKHYLKPMLAKSWFFAPYTGGQANHEAVVQLTSSQQSGQFLIVDCAEQASVCLCLEPSFALDENLQLQQFAVIKVLNDRITPIFSAQGQQKSA</sequence>
<name>A0ABU9MT20_9GAMM</name>
<evidence type="ECO:0000256" key="3">
    <source>
        <dbReference type="ARBA" id="ARBA00023210"/>
    </source>
</evidence>
<dbReference type="InterPro" id="IPR009809">
    <property type="entry name" value="ZapC"/>
</dbReference>
<dbReference type="Proteomes" id="UP001447008">
    <property type="component" value="Unassembled WGS sequence"/>
</dbReference>
<evidence type="ECO:0000259" key="7">
    <source>
        <dbReference type="Pfam" id="PF21083"/>
    </source>
</evidence>
<dbReference type="GO" id="GO:0051301">
    <property type="term" value="P:cell division"/>
    <property type="evidence" value="ECO:0007669"/>
    <property type="project" value="UniProtKB-KW"/>
</dbReference>
<dbReference type="RefSeq" id="WP_342676219.1">
    <property type="nucleotide sequence ID" value="NZ_JBCGCU010000002.1"/>
</dbReference>
<dbReference type="HAMAP" id="MF_00906">
    <property type="entry name" value="ZapC"/>
    <property type="match status" value="1"/>
</dbReference>
<keyword evidence="1 5" id="KW-0963">Cytoplasm</keyword>
<comment type="caution">
    <text evidence="8">The sequence shown here is derived from an EMBL/GenBank/DDBJ whole genome shotgun (WGS) entry which is preliminary data.</text>
</comment>
<dbReference type="Pfam" id="PF21083">
    <property type="entry name" value="ZapC_N"/>
    <property type="match status" value="1"/>
</dbReference>
<protein>
    <recommendedName>
        <fullName evidence="5">Cell division protein ZapC</fullName>
    </recommendedName>
</protein>
<dbReference type="EMBL" id="JBCGCU010000002">
    <property type="protein sequence ID" value="MEM0514455.1"/>
    <property type="molecule type" value="Genomic_DNA"/>
</dbReference>
<comment type="subcellular location">
    <subcellularLocation>
        <location evidence="5">Cytoplasm</location>
    </subcellularLocation>
</comment>
<dbReference type="Pfam" id="PF07126">
    <property type="entry name" value="ZapC_C"/>
    <property type="match status" value="1"/>
</dbReference>
<evidence type="ECO:0000313" key="8">
    <source>
        <dbReference type="EMBL" id="MEM0514455.1"/>
    </source>
</evidence>
<reference evidence="8 9" key="1">
    <citation type="submission" date="2024-03" db="EMBL/GenBank/DDBJ databases">
        <title>Pseudoalteromonas qingdaonensis sp. nov., isolated from the intestines of marine benthic organisms.</title>
        <authorList>
            <person name="Lin X."/>
            <person name="Fang S."/>
            <person name="Hu X."/>
        </authorList>
    </citation>
    <scope>NUCLEOTIDE SEQUENCE [LARGE SCALE GENOMIC DNA]</scope>
    <source>
        <strain evidence="8 9">YIC-827</strain>
    </source>
</reference>
<keyword evidence="2 5" id="KW-0132">Cell division</keyword>
<dbReference type="PIRSF" id="PIRSF010252">
    <property type="entry name" value="ZapC"/>
    <property type="match status" value="1"/>
</dbReference>
<comment type="subunit">
    <text evidence="5">Interacts directly with FtsZ.</text>
</comment>
<dbReference type="InterPro" id="IPR048373">
    <property type="entry name" value="ZapC_N"/>
</dbReference>
<evidence type="ECO:0000259" key="6">
    <source>
        <dbReference type="Pfam" id="PF07126"/>
    </source>
</evidence>
<comment type="function">
    <text evidence="5">Contributes to the efficiency of the cell division process by stabilizing the polymeric form of the cell division protein FtsZ. Acts by promoting interactions between FtsZ protofilaments and suppressing the GTPase activity of FtsZ.</text>
</comment>
<evidence type="ECO:0000256" key="1">
    <source>
        <dbReference type="ARBA" id="ARBA00022490"/>
    </source>
</evidence>
<evidence type="ECO:0000256" key="5">
    <source>
        <dbReference type="HAMAP-Rule" id="MF_00906"/>
    </source>
</evidence>
<keyword evidence="3 5" id="KW-0717">Septation</keyword>
<organism evidence="8 9">
    <name type="scientific">Pseudoalteromonas qingdaonensis</name>
    <dbReference type="NCBI Taxonomy" id="3131913"/>
    <lineage>
        <taxon>Bacteria</taxon>
        <taxon>Pseudomonadati</taxon>
        <taxon>Pseudomonadota</taxon>
        <taxon>Gammaproteobacteria</taxon>
        <taxon>Alteromonadales</taxon>
        <taxon>Pseudoalteromonadaceae</taxon>
        <taxon>Pseudoalteromonas</taxon>
    </lineage>
</organism>
<evidence type="ECO:0000313" key="9">
    <source>
        <dbReference type="Proteomes" id="UP001447008"/>
    </source>
</evidence>
<evidence type="ECO:0000256" key="4">
    <source>
        <dbReference type="ARBA" id="ARBA00023306"/>
    </source>
</evidence>
<keyword evidence="9" id="KW-1185">Reference proteome</keyword>
<evidence type="ECO:0000256" key="2">
    <source>
        <dbReference type="ARBA" id="ARBA00022618"/>
    </source>
</evidence>
<keyword evidence="4 5" id="KW-0131">Cell cycle</keyword>
<proteinExistence type="inferred from homology"/>
<comment type="similarity">
    <text evidence="5">Belongs to the ZapC family.</text>
</comment>
<gene>
    <name evidence="5" type="primary">zapC</name>
    <name evidence="8" type="ORF">WCN91_03225</name>
</gene>
<feature type="domain" description="Cell-division protein ZapC C-terminal" evidence="6">
    <location>
        <begin position="89"/>
        <end position="165"/>
    </location>
</feature>
<accession>A0ABU9MT20</accession>